<gene>
    <name evidence="1" type="ORF">H8876_00080</name>
</gene>
<comment type="caution">
    <text evidence="1">The sequence shown here is derived from an EMBL/GenBank/DDBJ whole genome shotgun (WGS) entry which is preliminary data.</text>
</comment>
<accession>A0A923NB32</accession>
<sequence>MGRFSHVTSSWLETASEMESLLDELDYDSDEHIQIYGIHIDVVNAISSRFLLNLPHREHGWYLSNDD</sequence>
<keyword evidence="2" id="KW-1185">Reference proteome</keyword>
<evidence type="ECO:0000313" key="1">
    <source>
        <dbReference type="EMBL" id="MBC5998422.1"/>
    </source>
</evidence>
<dbReference type="AlphaFoldDB" id="A0A923NB32"/>
<name>A0A923NB32_9FIRM</name>
<evidence type="ECO:0000313" key="2">
    <source>
        <dbReference type="Proteomes" id="UP000644115"/>
    </source>
</evidence>
<protein>
    <submittedName>
        <fullName evidence="1">Uncharacterized protein</fullName>
    </submittedName>
</protein>
<dbReference type="EMBL" id="JACRWC010000002">
    <property type="protein sequence ID" value="MBC5998422.1"/>
    <property type="molecule type" value="Genomic_DNA"/>
</dbReference>
<dbReference type="Proteomes" id="UP000644115">
    <property type="component" value="Unassembled WGS sequence"/>
</dbReference>
<dbReference type="RefSeq" id="WP_249286047.1">
    <property type="nucleotide sequence ID" value="NZ_JACRWC010000002.1"/>
</dbReference>
<reference evidence="1" key="1">
    <citation type="submission" date="2020-08" db="EMBL/GenBank/DDBJ databases">
        <authorList>
            <person name="Liu C."/>
            <person name="Sun Q."/>
        </authorList>
    </citation>
    <scope>NUCLEOTIDE SEQUENCE</scope>
    <source>
        <strain evidence="1">BX16</strain>
    </source>
</reference>
<proteinExistence type="predicted"/>
<organism evidence="1 2">
    <name type="scientific">Lentihominibacter faecis</name>
    <dbReference type="NCBI Taxonomy" id="2764712"/>
    <lineage>
        <taxon>Bacteria</taxon>
        <taxon>Bacillati</taxon>
        <taxon>Bacillota</taxon>
        <taxon>Clostridia</taxon>
        <taxon>Peptostreptococcales</taxon>
        <taxon>Anaerovoracaceae</taxon>
        <taxon>Lentihominibacter</taxon>
    </lineage>
</organism>